<protein>
    <submittedName>
        <fullName evidence="1">Imm1 family immunity protein</fullName>
    </submittedName>
</protein>
<dbReference type="Pfam" id="PF14430">
    <property type="entry name" value="Imm1"/>
    <property type="match status" value="1"/>
</dbReference>
<organism evidence="1">
    <name type="scientific">Sphingomonas psychrotolerans</name>
    <dbReference type="NCBI Taxonomy" id="1327635"/>
    <lineage>
        <taxon>Bacteria</taxon>
        <taxon>Pseudomonadati</taxon>
        <taxon>Pseudomonadota</taxon>
        <taxon>Alphaproteobacteria</taxon>
        <taxon>Sphingomonadales</taxon>
        <taxon>Sphingomonadaceae</taxon>
        <taxon>Sphingomonas</taxon>
    </lineage>
</organism>
<sequence length="131" mass="14657">MIRFSHGGRREADDPDRAALLRAVLAADPEYWNGATGMSCVEYAAGPVRQYLYVSLDPGLGYYLQLEYRDHSRIYAHNPAPSGPGPGTIWWGGDEMMLPADHFISPEDAARAIGYFMETAEADPDTEWRLY</sequence>
<accession>A0ABU3N7K4</accession>
<comment type="caution">
    <text evidence="1">The sequence shown here is derived from an EMBL/GenBank/DDBJ whole genome shotgun (WGS) entry which is preliminary data.</text>
</comment>
<reference evidence="1" key="1">
    <citation type="submission" date="2022-04" db="EMBL/GenBank/DDBJ databases">
        <title>Tomato heritable bacteria conferring resistance against bacterial wilt.</title>
        <authorList>
            <person name="Yin J."/>
        </authorList>
    </citation>
    <scope>NUCLEOTIDE SEQUENCE</scope>
    <source>
        <strain evidence="1">Cra20</strain>
    </source>
</reference>
<proteinExistence type="predicted"/>
<dbReference type="InterPro" id="IPR025680">
    <property type="entry name" value="DddI"/>
</dbReference>
<dbReference type="EMBL" id="JALMLT010000004">
    <property type="protein sequence ID" value="MDT8760241.1"/>
    <property type="molecule type" value="Genomic_DNA"/>
</dbReference>
<evidence type="ECO:0000313" key="1">
    <source>
        <dbReference type="EMBL" id="MDT8760241.1"/>
    </source>
</evidence>
<gene>
    <name evidence="1" type="ORF">MZO42_16190</name>
</gene>
<name>A0ABU3N7K4_9SPHN</name>